<dbReference type="GO" id="GO:0043565">
    <property type="term" value="F:sequence-specific DNA binding"/>
    <property type="evidence" value="ECO:0007669"/>
    <property type="project" value="InterPro"/>
</dbReference>
<dbReference type="FunFam" id="3.40.50.2300:FF:000018">
    <property type="entry name" value="DNA-binding transcriptional regulator NtrC"/>
    <property type="match status" value="1"/>
</dbReference>
<dbReference type="Pfam" id="PF00158">
    <property type="entry name" value="Sigma54_activat"/>
    <property type="match status" value="1"/>
</dbReference>
<dbReference type="InterPro" id="IPR009057">
    <property type="entry name" value="Homeodomain-like_sf"/>
</dbReference>
<dbReference type="RefSeq" id="WP_183188696.1">
    <property type="nucleotide sequence ID" value="NZ_JACICD010000002.1"/>
</dbReference>
<evidence type="ECO:0000313" key="12">
    <source>
        <dbReference type="Proteomes" id="UP000533469"/>
    </source>
</evidence>
<dbReference type="SMART" id="SM00382">
    <property type="entry name" value="AAA"/>
    <property type="match status" value="1"/>
</dbReference>
<dbReference type="Gene3D" id="1.10.10.60">
    <property type="entry name" value="Homeodomain-like"/>
    <property type="match status" value="1"/>
</dbReference>
<keyword evidence="4" id="KW-0902">Two-component regulatory system</keyword>
<dbReference type="SUPFAM" id="SSF52540">
    <property type="entry name" value="P-loop containing nucleoside triphosphate hydrolases"/>
    <property type="match status" value="1"/>
</dbReference>
<keyword evidence="3" id="KW-0067">ATP-binding</keyword>
<dbReference type="GO" id="GO:0000160">
    <property type="term" value="P:phosphorelay signal transduction system"/>
    <property type="evidence" value="ECO:0007669"/>
    <property type="project" value="UniProtKB-KW"/>
</dbReference>
<evidence type="ECO:0000259" key="10">
    <source>
        <dbReference type="PROSITE" id="PS50110"/>
    </source>
</evidence>
<keyword evidence="1 8" id="KW-0597">Phosphoprotein</keyword>
<keyword evidence="12" id="KW-1185">Reference proteome</keyword>
<dbReference type="InterPro" id="IPR058031">
    <property type="entry name" value="AAA_lid_NorR"/>
</dbReference>
<organism evidence="11 12">
    <name type="scientific">Ancylobacter tetraedralis</name>
    <dbReference type="NCBI Taxonomy" id="217068"/>
    <lineage>
        <taxon>Bacteria</taxon>
        <taxon>Pseudomonadati</taxon>
        <taxon>Pseudomonadota</taxon>
        <taxon>Alphaproteobacteria</taxon>
        <taxon>Hyphomicrobiales</taxon>
        <taxon>Xanthobacteraceae</taxon>
        <taxon>Ancylobacter</taxon>
    </lineage>
</organism>
<evidence type="ECO:0000256" key="3">
    <source>
        <dbReference type="ARBA" id="ARBA00022840"/>
    </source>
</evidence>
<protein>
    <submittedName>
        <fullName evidence="11">Two-component system C4-dicarboxylate transport response regulator DctD</fullName>
    </submittedName>
</protein>
<evidence type="ECO:0000256" key="4">
    <source>
        <dbReference type="ARBA" id="ARBA00023012"/>
    </source>
</evidence>
<dbReference type="InterPro" id="IPR001789">
    <property type="entry name" value="Sig_transdc_resp-reg_receiver"/>
</dbReference>
<evidence type="ECO:0000256" key="5">
    <source>
        <dbReference type="ARBA" id="ARBA00023015"/>
    </source>
</evidence>
<dbReference type="InterPro" id="IPR011006">
    <property type="entry name" value="CheY-like_superfamily"/>
</dbReference>
<dbReference type="PANTHER" id="PTHR32071">
    <property type="entry name" value="TRANSCRIPTIONAL REGULATORY PROTEIN"/>
    <property type="match status" value="1"/>
</dbReference>
<feature type="domain" description="Sigma-54 factor interaction" evidence="9">
    <location>
        <begin position="156"/>
        <end position="385"/>
    </location>
</feature>
<dbReference type="Proteomes" id="UP000533469">
    <property type="component" value="Unassembled WGS sequence"/>
</dbReference>
<dbReference type="Pfam" id="PF00072">
    <property type="entry name" value="Response_reg"/>
    <property type="match status" value="1"/>
</dbReference>
<dbReference type="InterPro" id="IPR003593">
    <property type="entry name" value="AAA+_ATPase"/>
</dbReference>
<dbReference type="EMBL" id="JACICD010000002">
    <property type="protein sequence ID" value="MBB3770495.1"/>
    <property type="molecule type" value="Genomic_DNA"/>
</dbReference>
<evidence type="ECO:0000313" key="11">
    <source>
        <dbReference type="EMBL" id="MBB3770495.1"/>
    </source>
</evidence>
<dbReference type="InterPro" id="IPR002078">
    <property type="entry name" value="Sigma_54_int"/>
</dbReference>
<dbReference type="PANTHER" id="PTHR32071:SF57">
    <property type="entry name" value="C4-DICARBOXYLATE TRANSPORT TRANSCRIPTIONAL REGULATORY PROTEIN DCTD"/>
    <property type="match status" value="1"/>
</dbReference>
<dbReference type="InterPro" id="IPR025943">
    <property type="entry name" value="Sigma_54_int_dom_ATP-bd_2"/>
</dbReference>
<feature type="domain" description="Response regulatory" evidence="10">
    <location>
        <begin position="17"/>
        <end position="131"/>
    </location>
</feature>
<sequence>MTARTPGATTADLAALEVAFVDDDADLRDANVQALQLAGFRATPYGGGAALLERIGPDFPGIVVTDVRMPGMDGIELFRRLKAIDADIPVVLISGHADVAMAVEAMSEGAYDFLAKPYAGARLIETLRRASEKRALILENRRLRAMAGGAEEESALIGVTPAMVRLRQTIRDLADIDVDVLVLGETGSGKDVVASLLHTLSRRRAKPFVALNCGALPDSVIESELFGYEPGAFTGAQKKRVGRIEYSSGGTLFLDELESMPLSAQVKLLRVLETREIAPLGSNDLRRVDLRVVAATKIDLGDPAGRGDFRQDLYYRLNVVTLRIPPLRERRRDIPLLFTHFLARAAQKYGRSPPRLDRAVERHLVENDWSGNVRELLHFAERVALGLSEPAPTGAMAANGVPASLPERLGTIEANLIREALEAHDGDVRATVQALGIPRKTFYDKLARYGIERAAYERGK</sequence>
<dbReference type="SUPFAM" id="SSF52172">
    <property type="entry name" value="CheY-like"/>
    <property type="match status" value="1"/>
</dbReference>
<reference evidence="11 12" key="1">
    <citation type="submission" date="2020-08" db="EMBL/GenBank/DDBJ databases">
        <title>Genomic Encyclopedia of Type Strains, Phase IV (KMG-IV): sequencing the most valuable type-strain genomes for metagenomic binning, comparative biology and taxonomic classification.</title>
        <authorList>
            <person name="Goeker M."/>
        </authorList>
    </citation>
    <scope>NUCLEOTIDE SEQUENCE [LARGE SCALE GENOMIC DNA]</scope>
    <source>
        <strain evidence="11 12">DSM 5895</strain>
    </source>
</reference>
<dbReference type="SUPFAM" id="SSF46689">
    <property type="entry name" value="Homeodomain-like"/>
    <property type="match status" value="1"/>
</dbReference>
<dbReference type="SMART" id="SM00448">
    <property type="entry name" value="REC"/>
    <property type="match status" value="1"/>
</dbReference>
<dbReference type="FunFam" id="3.40.50.300:FF:000006">
    <property type="entry name" value="DNA-binding transcriptional regulator NtrC"/>
    <property type="match status" value="1"/>
</dbReference>
<gene>
    <name evidence="11" type="ORF">FHS55_001090</name>
</gene>
<dbReference type="CDD" id="cd00009">
    <property type="entry name" value="AAA"/>
    <property type="match status" value="1"/>
</dbReference>
<dbReference type="GO" id="GO:0005524">
    <property type="term" value="F:ATP binding"/>
    <property type="evidence" value="ECO:0007669"/>
    <property type="project" value="UniProtKB-KW"/>
</dbReference>
<keyword evidence="5" id="KW-0805">Transcription regulation</keyword>
<keyword evidence="6" id="KW-0010">Activator</keyword>
<dbReference type="AlphaFoldDB" id="A0A839Z8G1"/>
<dbReference type="PROSITE" id="PS50045">
    <property type="entry name" value="SIGMA54_INTERACT_4"/>
    <property type="match status" value="1"/>
</dbReference>
<name>A0A839Z8G1_9HYPH</name>
<dbReference type="PROSITE" id="PS00676">
    <property type="entry name" value="SIGMA54_INTERACT_2"/>
    <property type="match status" value="1"/>
</dbReference>
<dbReference type="Pfam" id="PF02954">
    <property type="entry name" value="HTH_8"/>
    <property type="match status" value="1"/>
</dbReference>
<dbReference type="PROSITE" id="PS00675">
    <property type="entry name" value="SIGMA54_INTERACT_1"/>
    <property type="match status" value="1"/>
</dbReference>
<proteinExistence type="predicted"/>
<evidence type="ECO:0000256" key="6">
    <source>
        <dbReference type="ARBA" id="ARBA00023159"/>
    </source>
</evidence>
<feature type="modified residue" description="4-aspartylphosphate" evidence="8">
    <location>
        <position position="66"/>
    </location>
</feature>
<dbReference type="CDD" id="cd17549">
    <property type="entry name" value="REC_DctD-like"/>
    <property type="match status" value="1"/>
</dbReference>
<evidence type="ECO:0000256" key="8">
    <source>
        <dbReference type="PROSITE-ProRule" id="PRU00169"/>
    </source>
</evidence>
<dbReference type="InterPro" id="IPR027417">
    <property type="entry name" value="P-loop_NTPase"/>
</dbReference>
<comment type="caution">
    <text evidence="11">The sequence shown here is derived from an EMBL/GenBank/DDBJ whole genome shotgun (WGS) entry which is preliminary data.</text>
</comment>
<dbReference type="Gene3D" id="1.10.8.60">
    <property type="match status" value="1"/>
</dbReference>
<dbReference type="GO" id="GO:0006355">
    <property type="term" value="P:regulation of DNA-templated transcription"/>
    <property type="evidence" value="ECO:0007669"/>
    <property type="project" value="InterPro"/>
</dbReference>
<evidence type="ECO:0000256" key="1">
    <source>
        <dbReference type="ARBA" id="ARBA00022553"/>
    </source>
</evidence>
<evidence type="ECO:0000259" key="9">
    <source>
        <dbReference type="PROSITE" id="PS50045"/>
    </source>
</evidence>
<dbReference type="Gene3D" id="3.40.50.300">
    <property type="entry name" value="P-loop containing nucleotide triphosphate hydrolases"/>
    <property type="match status" value="1"/>
</dbReference>
<evidence type="ECO:0000256" key="7">
    <source>
        <dbReference type="ARBA" id="ARBA00023163"/>
    </source>
</evidence>
<evidence type="ECO:0000256" key="2">
    <source>
        <dbReference type="ARBA" id="ARBA00022741"/>
    </source>
</evidence>
<dbReference type="Pfam" id="PF25601">
    <property type="entry name" value="AAA_lid_14"/>
    <property type="match status" value="1"/>
</dbReference>
<dbReference type="Gene3D" id="3.40.50.2300">
    <property type="match status" value="1"/>
</dbReference>
<dbReference type="PROSITE" id="PS50110">
    <property type="entry name" value="RESPONSE_REGULATORY"/>
    <property type="match status" value="1"/>
</dbReference>
<dbReference type="InterPro" id="IPR002197">
    <property type="entry name" value="HTH_Fis"/>
</dbReference>
<keyword evidence="2" id="KW-0547">Nucleotide-binding</keyword>
<dbReference type="InterPro" id="IPR025662">
    <property type="entry name" value="Sigma_54_int_dom_ATP-bd_1"/>
</dbReference>
<keyword evidence="7" id="KW-0804">Transcription</keyword>
<accession>A0A839Z8G1</accession>